<dbReference type="AlphaFoldDB" id="A0A3S2TRS4"/>
<dbReference type="InterPro" id="IPR001602">
    <property type="entry name" value="UPF0047_YjbQ-like"/>
</dbReference>
<evidence type="ECO:0000313" key="1">
    <source>
        <dbReference type="EMBL" id="RVT57929.1"/>
    </source>
</evidence>
<evidence type="ECO:0000313" key="2">
    <source>
        <dbReference type="Proteomes" id="UP000288024"/>
    </source>
</evidence>
<dbReference type="Proteomes" id="UP000288024">
    <property type="component" value="Unassembled WGS sequence"/>
</dbReference>
<dbReference type="SUPFAM" id="SSF111038">
    <property type="entry name" value="YjbQ-like"/>
    <property type="match status" value="1"/>
</dbReference>
<dbReference type="Pfam" id="PF01894">
    <property type="entry name" value="YjbQ"/>
    <property type="match status" value="1"/>
</dbReference>
<organism evidence="1 2">
    <name type="scientific">Niallia taxi</name>
    <dbReference type="NCBI Taxonomy" id="2499688"/>
    <lineage>
        <taxon>Bacteria</taxon>
        <taxon>Bacillati</taxon>
        <taxon>Bacillota</taxon>
        <taxon>Bacilli</taxon>
        <taxon>Bacillales</taxon>
        <taxon>Bacillaceae</taxon>
        <taxon>Niallia</taxon>
    </lineage>
</organism>
<protein>
    <submittedName>
        <fullName evidence="1">Uncharacterized protein</fullName>
    </submittedName>
</protein>
<dbReference type="EMBL" id="RZTZ01000014">
    <property type="protein sequence ID" value="RVT57929.1"/>
    <property type="molecule type" value="Genomic_DNA"/>
</dbReference>
<name>A0A3S2TRS4_9BACI</name>
<sequence length="39" mass="4562">MKSKRLGLDNFNSCTWQGIYFCEFDGPRDRSYTIKLITG</sequence>
<keyword evidence="2" id="KW-1185">Reference proteome</keyword>
<dbReference type="Gene3D" id="2.60.120.460">
    <property type="entry name" value="YjbQ-like"/>
    <property type="match status" value="1"/>
</dbReference>
<proteinExistence type="predicted"/>
<dbReference type="InterPro" id="IPR035917">
    <property type="entry name" value="YjbQ-like_sf"/>
</dbReference>
<dbReference type="RefSeq" id="WP_127741217.1">
    <property type="nucleotide sequence ID" value="NZ_RZTZ01000014.1"/>
</dbReference>
<reference evidence="1 2" key="1">
    <citation type="submission" date="2019-01" db="EMBL/GenBank/DDBJ databases">
        <title>Bacillus sp. M5HDSG1-1, whole genome shotgun sequence.</title>
        <authorList>
            <person name="Tuo L."/>
        </authorList>
    </citation>
    <scope>NUCLEOTIDE SEQUENCE [LARGE SCALE GENOMIC DNA]</scope>
    <source>
        <strain evidence="1 2">M5HDSG1-1</strain>
    </source>
</reference>
<accession>A0A3S2TRS4</accession>
<gene>
    <name evidence="1" type="ORF">EM808_23015</name>
</gene>
<comment type="caution">
    <text evidence="1">The sequence shown here is derived from an EMBL/GenBank/DDBJ whole genome shotgun (WGS) entry which is preliminary data.</text>
</comment>